<dbReference type="EMBL" id="CAJPWZ010000099">
    <property type="protein sequence ID" value="CAG2185792.1"/>
    <property type="molecule type" value="Genomic_DNA"/>
</dbReference>
<keyword evidence="6" id="KW-1185">Reference proteome</keyword>
<organism evidence="5 6">
    <name type="scientific">Mytilus edulis</name>
    <name type="common">Blue mussel</name>
    <dbReference type="NCBI Taxonomy" id="6550"/>
    <lineage>
        <taxon>Eukaryota</taxon>
        <taxon>Metazoa</taxon>
        <taxon>Spiralia</taxon>
        <taxon>Lophotrochozoa</taxon>
        <taxon>Mollusca</taxon>
        <taxon>Bivalvia</taxon>
        <taxon>Autobranchia</taxon>
        <taxon>Pteriomorphia</taxon>
        <taxon>Mytilida</taxon>
        <taxon>Mytiloidea</taxon>
        <taxon>Mytilidae</taxon>
        <taxon>Mytilinae</taxon>
        <taxon>Mytilus</taxon>
    </lineage>
</organism>
<dbReference type="AlphaFoldDB" id="A0A8S3PPL2"/>
<comment type="caution">
    <text evidence="5">The sequence shown here is derived from an EMBL/GenBank/DDBJ whole genome shotgun (WGS) entry which is preliminary data.</text>
</comment>
<evidence type="ECO:0000259" key="4">
    <source>
        <dbReference type="PROSITE" id="PS01180"/>
    </source>
</evidence>
<dbReference type="InterPro" id="IPR000859">
    <property type="entry name" value="CUB_dom"/>
</dbReference>
<comment type="caution">
    <text evidence="3">Lacks conserved residue(s) required for the propagation of feature annotation.</text>
</comment>
<dbReference type="Gene3D" id="2.60.120.290">
    <property type="entry name" value="Spermadhesin, CUB domain"/>
    <property type="match status" value="1"/>
</dbReference>
<dbReference type="SMART" id="SM00042">
    <property type="entry name" value="CUB"/>
    <property type="match status" value="1"/>
</dbReference>
<evidence type="ECO:0000313" key="5">
    <source>
        <dbReference type="EMBL" id="CAG2185792.1"/>
    </source>
</evidence>
<evidence type="ECO:0000313" key="6">
    <source>
        <dbReference type="Proteomes" id="UP000683360"/>
    </source>
</evidence>
<reference evidence="5" key="1">
    <citation type="submission" date="2021-03" db="EMBL/GenBank/DDBJ databases">
        <authorList>
            <person name="Bekaert M."/>
        </authorList>
    </citation>
    <scope>NUCLEOTIDE SEQUENCE</scope>
</reference>
<keyword evidence="1" id="KW-0677">Repeat</keyword>
<dbReference type="CDD" id="cd00041">
    <property type="entry name" value="CUB"/>
    <property type="match status" value="1"/>
</dbReference>
<dbReference type="InterPro" id="IPR035914">
    <property type="entry name" value="Sperma_CUB_dom_sf"/>
</dbReference>
<evidence type="ECO:0000256" key="2">
    <source>
        <dbReference type="ARBA" id="ARBA00023157"/>
    </source>
</evidence>
<evidence type="ECO:0000256" key="1">
    <source>
        <dbReference type="ARBA" id="ARBA00022737"/>
    </source>
</evidence>
<evidence type="ECO:0000256" key="3">
    <source>
        <dbReference type="PROSITE-ProRule" id="PRU00059"/>
    </source>
</evidence>
<dbReference type="FunFam" id="2.60.120.290:FF:000013">
    <property type="entry name" value="Membrane frizzled-related protein"/>
    <property type="match status" value="1"/>
</dbReference>
<accession>A0A8S3PPL2</accession>
<name>A0A8S3PPL2_MYTED</name>
<dbReference type="SUPFAM" id="SSF49854">
    <property type="entry name" value="Spermadhesin, CUB domain"/>
    <property type="match status" value="1"/>
</dbReference>
<dbReference type="Proteomes" id="UP000683360">
    <property type="component" value="Unassembled WGS sequence"/>
</dbReference>
<dbReference type="PANTHER" id="PTHR24251">
    <property type="entry name" value="OVOCHYMASE-RELATED"/>
    <property type="match status" value="1"/>
</dbReference>
<protein>
    <recommendedName>
        <fullName evidence="4">CUB domain-containing protein</fullName>
    </recommendedName>
</protein>
<dbReference type="OrthoDB" id="6152624at2759"/>
<feature type="domain" description="CUB" evidence="4">
    <location>
        <begin position="99"/>
        <end position="207"/>
    </location>
</feature>
<dbReference type="Pfam" id="PF00431">
    <property type="entry name" value="CUB"/>
    <property type="match status" value="1"/>
</dbReference>
<sequence length="317" mass="35858">MSILDVNMYLKKLDKSKATGLDDVGSNILSMCSNVIALALTYLFDLRIKCGKFPSIFKTARVCPNFKSGDACNPNNYRPIAVLPCLSKIIERHIANSSCGGHLQGILQTFHSPHYPQTYPKYSSCIWRLETPVGTRVHLKFESFAVETLYDKVIIHDGSSEKDPLVGTYSGTDKPSVPYSSSNFYLVIFQSDQDNQMSGFNASFSAGRSKNPIHLPSVENMRGDFPTFVRSKNPIHLPSVENMRGDFPTFVRSKNPIRLPLCREYERRFSLYLLGKEPYPSPSVENMREIFPTFVRSKNPIRLPSVENMRGDFPYIC</sequence>
<gene>
    <name evidence="5" type="ORF">MEDL_1345</name>
</gene>
<proteinExistence type="predicted"/>
<keyword evidence="2" id="KW-1015">Disulfide bond</keyword>
<dbReference type="PANTHER" id="PTHR24251:SF37">
    <property type="entry name" value="CUB DOMAIN-CONTAINING PROTEIN"/>
    <property type="match status" value="1"/>
</dbReference>
<dbReference type="PROSITE" id="PS01180">
    <property type="entry name" value="CUB"/>
    <property type="match status" value="1"/>
</dbReference>